<dbReference type="SUPFAM" id="SSF54373">
    <property type="entry name" value="FAD-linked reductases, C-terminal domain"/>
    <property type="match status" value="1"/>
</dbReference>
<dbReference type="Gene3D" id="3.50.50.60">
    <property type="entry name" value="FAD/NAD(P)-binding domain"/>
    <property type="match status" value="1"/>
</dbReference>
<evidence type="ECO:0000259" key="5">
    <source>
        <dbReference type="Pfam" id="PF05199"/>
    </source>
</evidence>
<evidence type="ECO:0000256" key="2">
    <source>
        <dbReference type="PIRSR" id="PIRSR000137-2"/>
    </source>
</evidence>
<evidence type="ECO:0000256" key="1">
    <source>
        <dbReference type="ARBA" id="ARBA00010790"/>
    </source>
</evidence>
<dbReference type="eggNOG" id="KOG1238">
    <property type="taxonomic scope" value="Eukaryota"/>
</dbReference>
<dbReference type="GO" id="GO:0044550">
    <property type="term" value="P:secondary metabolite biosynthetic process"/>
    <property type="evidence" value="ECO:0007669"/>
    <property type="project" value="TreeGrafter"/>
</dbReference>
<dbReference type="Pfam" id="PF05199">
    <property type="entry name" value="GMC_oxred_C"/>
    <property type="match status" value="1"/>
</dbReference>
<dbReference type="PIRSF" id="PIRSF000137">
    <property type="entry name" value="Alcohol_oxidase"/>
    <property type="match status" value="1"/>
</dbReference>
<evidence type="ECO:0000313" key="6">
    <source>
        <dbReference type="EMBL" id="CBX97593.1"/>
    </source>
</evidence>
<comment type="similarity">
    <text evidence="1">Belongs to the GMC oxidoreductase family.</text>
</comment>
<accession>E5A2F8</accession>
<evidence type="ECO:0000256" key="3">
    <source>
        <dbReference type="SAM" id="SignalP"/>
    </source>
</evidence>
<feature type="chain" id="PRO_5003194981" evidence="3">
    <location>
        <begin position="28"/>
        <end position="626"/>
    </location>
</feature>
<proteinExistence type="inferred from homology"/>
<dbReference type="AlphaFoldDB" id="E5A2F8"/>
<dbReference type="OMA" id="SNAHQCC"/>
<dbReference type="VEuPathDB" id="FungiDB:LEMA_P090020.1"/>
<dbReference type="Pfam" id="PF00732">
    <property type="entry name" value="GMC_oxred_N"/>
    <property type="match status" value="1"/>
</dbReference>
<feature type="signal peptide" evidence="3">
    <location>
        <begin position="1"/>
        <end position="27"/>
    </location>
</feature>
<sequence>MRFRNRGHVAMLIRTIILSLVVSFGQAQSHLGRKARSIQADQLNNATYDFVIAGGGIAGLTVADRLTENANVAVLVIEHGPFDQKEDSVMIPGAYFPVPYLWLPLMSTPQAALGGTSYGVPCGRVVGGGSVVNAMFFHRSDAELYDSWEDLGATGWGWTDLLPYFKKSETFTPPDTSYAAERNITWDLSVHGSTGPVQASYAPYDYPGSANFYNAAVNLGIRPSQDPNNGRAQGIFRLLRSVNTKTQTRSSACVNHYDRVGERLNYHILANTAVSRVIFEGTTALGVTFVSNNNGTVGEVRAKKEVIIAAGGVHSPQILQLSGVGDASHLKNLGIEPVSDLPGVGRNLQDHLVLKVNYNYTSNHVPNGGTLQSNATYATEQRALYDAGHPSAYDLTVTTGNTMIQLPLSNWTSNTSSIMARVKANGLGAMLGRNVPSTVLNGYKKQRAIIIRDINTVTVGGVSWNTGPETSIYLTRPFSRGSITINSTSIFDTPLIDYGALLDWTDLDILHAIYLKNRELMASSDIAVLGPIETAPAPGLSDDAEVKEMLKKALAPSNAHQCCTVAMMNKEDGGVVDPKNKVYGTEQLSVVDASTWPLIVGGGPQASVYAWAERAADMIKERHDLM</sequence>
<dbReference type="EMBL" id="FP929132">
    <property type="protein sequence ID" value="CBX97593.1"/>
    <property type="molecule type" value="Genomic_DNA"/>
</dbReference>
<dbReference type="PANTHER" id="PTHR11552:SF115">
    <property type="entry name" value="DEHYDROGENASE XPTC-RELATED"/>
    <property type="match status" value="1"/>
</dbReference>
<dbReference type="GO" id="GO:0016614">
    <property type="term" value="F:oxidoreductase activity, acting on CH-OH group of donors"/>
    <property type="evidence" value="ECO:0007669"/>
    <property type="project" value="InterPro"/>
</dbReference>
<dbReference type="PANTHER" id="PTHR11552">
    <property type="entry name" value="GLUCOSE-METHANOL-CHOLINE GMC OXIDOREDUCTASE"/>
    <property type="match status" value="1"/>
</dbReference>
<organism evidence="7">
    <name type="scientific">Leptosphaeria maculans (strain JN3 / isolate v23.1.3 / race Av1-4-5-6-7-8)</name>
    <name type="common">Blackleg fungus</name>
    <name type="synonym">Phoma lingam</name>
    <dbReference type="NCBI Taxonomy" id="985895"/>
    <lineage>
        <taxon>Eukaryota</taxon>
        <taxon>Fungi</taxon>
        <taxon>Dikarya</taxon>
        <taxon>Ascomycota</taxon>
        <taxon>Pezizomycotina</taxon>
        <taxon>Dothideomycetes</taxon>
        <taxon>Pleosporomycetidae</taxon>
        <taxon>Pleosporales</taxon>
        <taxon>Pleosporineae</taxon>
        <taxon>Leptosphaeriaceae</taxon>
        <taxon>Plenodomus</taxon>
        <taxon>Plenodomus lingam/Leptosphaeria maculans species complex</taxon>
    </lineage>
</organism>
<dbReference type="HOGENOM" id="CLU_002865_6_1_1"/>
<dbReference type="SUPFAM" id="SSF51905">
    <property type="entry name" value="FAD/NAD(P)-binding domain"/>
    <property type="match status" value="1"/>
</dbReference>
<gene>
    <name evidence="6" type="ORF">LEMA_P090020.1</name>
</gene>
<feature type="binding site" evidence="2">
    <location>
        <position position="274"/>
    </location>
    <ligand>
        <name>FAD</name>
        <dbReference type="ChEBI" id="CHEBI:57692"/>
    </ligand>
</feature>
<protein>
    <submittedName>
        <fullName evidence="6">Similar to choline dehydrogenase</fullName>
    </submittedName>
</protein>
<keyword evidence="3" id="KW-0732">Signal</keyword>
<comment type="cofactor">
    <cofactor evidence="2">
        <name>FAD</name>
        <dbReference type="ChEBI" id="CHEBI:57692"/>
    </cofactor>
</comment>
<evidence type="ECO:0000313" key="7">
    <source>
        <dbReference type="Proteomes" id="UP000002668"/>
    </source>
</evidence>
<dbReference type="InterPro" id="IPR000172">
    <property type="entry name" value="GMC_OxRdtase_N"/>
</dbReference>
<keyword evidence="7" id="KW-1185">Reference proteome</keyword>
<reference evidence="7" key="1">
    <citation type="journal article" date="2011" name="Nat. Commun.">
        <title>Effector diversification within compartments of the Leptosphaeria maculans genome affected by Repeat-Induced Point mutations.</title>
        <authorList>
            <person name="Rouxel T."/>
            <person name="Grandaubert J."/>
            <person name="Hane J.K."/>
            <person name="Hoede C."/>
            <person name="van de Wouw A.P."/>
            <person name="Couloux A."/>
            <person name="Dominguez V."/>
            <person name="Anthouard V."/>
            <person name="Bally P."/>
            <person name="Bourras S."/>
            <person name="Cozijnsen A.J."/>
            <person name="Ciuffetti L.M."/>
            <person name="Degrave A."/>
            <person name="Dilmaghani A."/>
            <person name="Duret L."/>
            <person name="Fudal I."/>
            <person name="Goodwin S.B."/>
            <person name="Gout L."/>
            <person name="Glaser N."/>
            <person name="Linglin J."/>
            <person name="Kema G.H.J."/>
            <person name="Lapalu N."/>
            <person name="Lawrence C.B."/>
            <person name="May K."/>
            <person name="Meyer M."/>
            <person name="Ollivier B."/>
            <person name="Poulain J."/>
            <person name="Schoch C.L."/>
            <person name="Simon A."/>
            <person name="Spatafora J.W."/>
            <person name="Stachowiak A."/>
            <person name="Turgeon B.G."/>
            <person name="Tyler B.M."/>
            <person name="Vincent D."/>
            <person name="Weissenbach J."/>
            <person name="Amselem J."/>
            <person name="Quesneville H."/>
            <person name="Oliver R.P."/>
            <person name="Wincker P."/>
            <person name="Balesdent M.-H."/>
            <person name="Howlett B.J."/>
        </authorList>
    </citation>
    <scope>NUCLEOTIDE SEQUENCE [LARGE SCALE GENOMIC DNA]</scope>
    <source>
        <strain evidence="7">JN3 / isolate v23.1.3 / race Av1-4-5-6-7-8</strain>
    </source>
</reference>
<name>E5A2F8_LEPMJ</name>
<dbReference type="Proteomes" id="UP000002668">
    <property type="component" value="Genome"/>
</dbReference>
<feature type="binding site" evidence="2">
    <location>
        <begin position="604"/>
        <end position="605"/>
    </location>
    <ligand>
        <name>FAD</name>
        <dbReference type="ChEBI" id="CHEBI:57692"/>
    </ligand>
</feature>
<dbReference type="GeneID" id="13281978"/>
<dbReference type="InParanoid" id="E5A2F8"/>
<feature type="domain" description="Glucose-methanol-choline oxidoreductase C-terminal" evidence="5">
    <location>
        <begin position="477"/>
        <end position="612"/>
    </location>
</feature>
<dbReference type="InterPro" id="IPR012132">
    <property type="entry name" value="GMC_OxRdtase"/>
</dbReference>
<keyword evidence="2" id="KW-0274">FAD</keyword>
<dbReference type="GO" id="GO:0050660">
    <property type="term" value="F:flavin adenine dinucleotide binding"/>
    <property type="evidence" value="ECO:0007669"/>
    <property type="project" value="InterPro"/>
</dbReference>
<keyword evidence="2" id="KW-0285">Flavoprotein</keyword>
<dbReference type="InterPro" id="IPR036188">
    <property type="entry name" value="FAD/NAD-bd_sf"/>
</dbReference>
<evidence type="ECO:0000259" key="4">
    <source>
        <dbReference type="Pfam" id="PF00732"/>
    </source>
</evidence>
<dbReference type="Gene3D" id="3.30.560.10">
    <property type="entry name" value="Glucose Oxidase, domain 3"/>
    <property type="match status" value="1"/>
</dbReference>
<feature type="domain" description="Glucose-methanol-choline oxidoreductase N-terminal" evidence="4">
    <location>
        <begin position="48"/>
        <end position="353"/>
    </location>
</feature>
<dbReference type="STRING" id="985895.E5A2F8"/>
<dbReference type="InterPro" id="IPR007867">
    <property type="entry name" value="GMC_OxRtase_C"/>
</dbReference>
<feature type="binding site" evidence="2">
    <location>
        <position position="125"/>
    </location>
    <ligand>
        <name>FAD</name>
        <dbReference type="ChEBI" id="CHEBI:57692"/>
    </ligand>
</feature>
<dbReference type="OrthoDB" id="269227at2759"/>